<dbReference type="InterPro" id="IPR003759">
    <property type="entry name" value="Cbl-bd_cap"/>
</dbReference>
<dbReference type="RefSeq" id="WP_174408054.1">
    <property type="nucleotide sequence ID" value="NZ_BLVP01000001.1"/>
</dbReference>
<dbReference type="InterPro" id="IPR006158">
    <property type="entry name" value="Cobalamin-bd"/>
</dbReference>
<gene>
    <name evidence="2" type="ORF">DSM19430T_00020</name>
</gene>
<dbReference type="PROSITE" id="PS51332">
    <property type="entry name" value="B12_BINDING"/>
    <property type="match status" value="1"/>
</dbReference>
<feature type="domain" description="B12-binding" evidence="1">
    <location>
        <begin position="99"/>
        <end position="230"/>
    </location>
</feature>
<dbReference type="Proteomes" id="UP000503820">
    <property type="component" value="Unassembled WGS sequence"/>
</dbReference>
<dbReference type="GO" id="GO:0046872">
    <property type="term" value="F:metal ion binding"/>
    <property type="evidence" value="ECO:0007669"/>
    <property type="project" value="InterPro"/>
</dbReference>
<keyword evidence="3" id="KW-1185">Reference proteome</keyword>
<accession>A0A7J0BNX6</accession>
<dbReference type="EMBL" id="BLVP01000001">
    <property type="protein sequence ID" value="GFM35318.1"/>
    <property type="molecule type" value="Genomic_DNA"/>
</dbReference>
<evidence type="ECO:0000313" key="3">
    <source>
        <dbReference type="Proteomes" id="UP000503820"/>
    </source>
</evidence>
<dbReference type="GO" id="GO:0031419">
    <property type="term" value="F:cobalamin binding"/>
    <property type="evidence" value="ECO:0007669"/>
    <property type="project" value="InterPro"/>
</dbReference>
<sequence length="230" mass="25224">MEHLTQEQQQRASGLKEIYLEHLLEARRRTACAAVLQEVEAGFPISAAYLRVIQPAMYTVGSMWQNNEIDITTEHYCTAATQLLMAQLFPYALVQPRNGLSMIGCCLGSELHEMGMRMVCDFFEFSGWDTYFTGAVTPGDDIVRAIASREPDLVCLSATMFTGMPQVRDVVHALRQRMKDRAPKVMAGGLAFMVNPNLWRVVGADGTARNAPQAVATAGALLGIGKTAHA</sequence>
<organism evidence="2 3">
    <name type="scientific">Desulfovibrio psychrotolerans</name>
    <dbReference type="NCBI Taxonomy" id="415242"/>
    <lineage>
        <taxon>Bacteria</taxon>
        <taxon>Pseudomonadati</taxon>
        <taxon>Thermodesulfobacteriota</taxon>
        <taxon>Desulfovibrionia</taxon>
        <taxon>Desulfovibrionales</taxon>
        <taxon>Desulfovibrionaceae</taxon>
        <taxon>Desulfovibrio</taxon>
    </lineage>
</organism>
<name>A0A7J0BNX6_9BACT</name>
<dbReference type="AlphaFoldDB" id="A0A7J0BNX6"/>
<reference evidence="2 3" key="1">
    <citation type="submission" date="2020-05" db="EMBL/GenBank/DDBJ databases">
        <title>Draft genome sequence of Desulfovibrio psychrotolerans JS1T.</title>
        <authorList>
            <person name="Ueno A."/>
            <person name="Tamazawa S."/>
            <person name="Tamamura S."/>
            <person name="Murakami T."/>
            <person name="Kiyama T."/>
            <person name="Inomata H."/>
            <person name="Amano Y."/>
            <person name="Miyakawa K."/>
            <person name="Tamaki H."/>
            <person name="Naganuma T."/>
            <person name="Kaneko K."/>
        </authorList>
    </citation>
    <scope>NUCLEOTIDE SEQUENCE [LARGE SCALE GENOMIC DNA]</scope>
    <source>
        <strain evidence="2 3">JS1</strain>
    </source>
</reference>
<evidence type="ECO:0000313" key="2">
    <source>
        <dbReference type="EMBL" id="GFM35318.1"/>
    </source>
</evidence>
<evidence type="ECO:0000259" key="1">
    <source>
        <dbReference type="PROSITE" id="PS51332"/>
    </source>
</evidence>
<dbReference type="Pfam" id="PF02310">
    <property type="entry name" value="B12-binding"/>
    <property type="match status" value="1"/>
</dbReference>
<dbReference type="InterPro" id="IPR036724">
    <property type="entry name" value="Cobalamin-bd_sf"/>
</dbReference>
<dbReference type="Gene3D" id="3.40.50.280">
    <property type="entry name" value="Cobalamin-binding domain"/>
    <property type="match status" value="1"/>
</dbReference>
<dbReference type="InterPro" id="IPR036594">
    <property type="entry name" value="Meth_synthase_dom"/>
</dbReference>
<dbReference type="Gene3D" id="1.10.1240.10">
    <property type="entry name" value="Methionine synthase domain"/>
    <property type="match status" value="1"/>
</dbReference>
<dbReference type="Pfam" id="PF02607">
    <property type="entry name" value="B12-binding_2"/>
    <property type="match status" value="1"/>
</dbReference>
<protein>
    <recommendedName>
        <fullName evidence="1">B12-binding domain-containing protein</fullName>
    </recommendedName>
</protein>
<dbReference type="SUPFAM" id="SSF52242">
    <property type="entry name" value="Cobalamin (vitamin B12)-binding domain"/>
    <property type="match status" value="1"/>
</dbReference>
<proteinExistence type="predicted"/>
<comment type="caution">
    <text evidence="2">The sequence shown here is derived from an EMBL/GenBank/DDBJ whole genome shotgun (WGS) entry which is preliminary data.</text>
</comment>